<proteinExistence type="predicted"/>
<evidence type="ECO:0000259" key="1">
    <source>
        <dbReference type="Pfam" id="PF01927"/>
    </source>
</evidence>
<dbReference type="AlphaFoldDB" id="A0A7S0AK95"/>
<accession>A0A7S0AK95</accession>
<sequence length="104" mass="11930">MNGLVYLLRGTAADEQLREVCVVFGIDGRRRADFAMDRRCCVCNGLLMTIGREAVRGRVPTRAVESYDAFFTCERDPCKTIFWHSSSYLEGKHEIQRSLEDLCF</sequence>
<dbReference type="EMBL" id="HBEG01029015">
    <property type="protein sequence ID" value="CAD8366055.1"/>
    <property type="molecule type" value="Transcribed_RNA"/>
</dbReference>
<organism evidence="2">
    <name type="scientific">Pyrodinium bahamense</name>
    <dbReference type="NCBI Taxonomy" id="73915"/>
    <lineage>
        <taxon>Eukaryota</taxon>
        <taxon>Sar</taxon>
        <taxon>Alveolata</taxon>
        <taxon>Dinophyceae</taxon>
        <taxon>Gonyaulacales</taxon>
        <taxon>Pyrocystaceae</taxon>
        <taxon>Pyrodinium</taxon>
    </lineage>
</organism>
<dbReference type="PANTHER" id="PTHR39081:SF1">
    <property type="entry name" value="MUT7-C RNASE DOMAIN-CONTAINING PROTEIN"/>
    <property type="match status" value="1"/>
</dbReference>
<dbReference type="PANTHER" id="PTHR39081">
    <property type="entry name" value="MUT7-C DOMAIN-CONTAINING PROTEIN"/>
    <property type="match status" value="1"/>
</dbReference>
<name>A0A7S0AK95_9DINO</name>
<evidence type="ECO:0000313" key="2">
    <source>
        <dbReference type="EMBL" id="CAD8366055.1"/>
    </source>
</evidence>
<dbReference type="InterPro" id="IPR002782">
    <property type="entry name" value="Mut7-C_RNAse_dom"/>
</dbReference>
<gene>
    <name evidence="2" type="ORF">PBAH0796_LOCUS17701</name>
</gene>
<feature type="domain" description="Mut7-C RNAse" evidence="1">
    <location>
        <begin position="6"/>
        <end position="88"/>
    </location>
</feature>
<reference evidence="2" key="1">
    <citation type="submission" date="2021-01" db="EMBL/GenBank/DDBJ databases">
        <authorList>
            <person name="Corre E."/>
            <person name="Pelletier E."/>
            <person name="Niang G."/>
            <person name="Scheremetjew M."/>
            <person name="Finn R."/>
            <person name="Kale V."/>
            <person name="Holt S."/>
            <person name="Cochrane G."/>
            <person name="Meng A."/>
            <person name="Brown T."/>
            <person name="Cohen L."/>
        </authorList>
    </citation>
    <scope>NUCLEOTIDE SEQUENCE</scope>
    <source>
        <strain evidence="2">Pbaha01</strain>
    </source>
</reference>
<protein>
    <recommendedName>
        <fullName evidence="1">Mut7-C RNAse domain-containing protein</fullName>
    </recommendedName>
</protein>
<dbReference type="Pfam" id="PF01927">
    <property type="entry name" value="Mut7-C"/>
    <property type="match status" value="1"/>
</dbReference>